<feature type="compositionally biased region" description="Low complexity" evidence="6">
    <location>
        <begin position="191"/>
        <end position="214"/>
    </location>
</feature>
<evidence type="ECO:0000256" key="1">
    <source>
        <dbReference type="ARBA" id="ARBA00022730"/>
    </source>
</evidence>
<evidence type="ECO:0000256" key="5">
    <source>
        <dbReference type="HAMAP-Rule" id="MF_01334"/>
    </source>
</evidence>
<organism evidence="9 10">
    <name type="scientific">Bifidobacterium aquikefiri</name>
    <dbReference type="NCBI Taxonomy" id="1653207"/>
    <lineage>
        <taxon>Bacteria</taxon>
        <taxon>Bacillati</taxon>
        <taxon>Actinomycetota</taxon>
        <taxon>Actinomycetes</taxon>
        <taxon>Bifidobacteriales</taxon>
        <taxon>Bifidobacteriaceae</taxon>
        <taxon>Bifidobacterium</taxon>
    </lineage>
</organism>
<feature type="region of interest" description="Disordered" evidence="6">
    <location>
        <begin position="178"/>
        <end position="214"/>
    </location>
</feature>
<dbReference type="InterPro" id="IPR020056">
    <property type="entry name" value="Rbsml_bL25/Gln-tRNA_synth_N"/>
</dbReference>
<evidence type="ECO:0000256" key="2">
    <source>
        <dbReference type="ARBA" id="ARBA00022884"/>
    </source>
</evidence>
<proteinExistence type="inferred from homology"/>
<dbReference type="Pfam" id="PF14693">
    <property type="entry name" value="Ribosomal_TL5_C"/>
    <property type="match status" value="1"/>
</dbReference>
<dbReference type="InterPro" id="IPR020930">
    <property type="entry name" value="Ribosomal_uL5_bac-type"/>
</dbReference>
<dbReference type="GO" id="GO:0008097">
    <property type="term" value="F:5S rRNA binding"/>
    <property type="evidence" value="ECO:0007669"/>
    <property type="project" value="InterPro"/>
</dbReference>
<dbReference type="PANTHER" id="PTHR33284">
    <property type="entry name" value="RIBOSOMAL PROTEIN L25/GLN-TRNA SYNTHETASE, ANTI-CODON-BINDING DOMAIN-CONTAINING PROTEIN"/>
    <property type="match status" value="1"/>
</dbReference>
<dbReference type="HAMAP" id="MF_01334">
    <property type="entry name" value="Ribosomal_bL25_CTC"/>
    <property type="match status" value="1"/>
</dbReference>
<keyword evidence="2 5" id="KW-0694">RNA-binding</keyword>
<dbReference type="OrthoDB" id="5242980at2"/>
<comment type="subunit">
    <text evidence="5">Part of the 50S ribosomal subunit; part of the 5S rRNA/L5/L18/L25 subcomplex. Contacts the 5S rRNA. Binds to the 5S rRNA independently of L5 and L18.</text>
</comment>
<dbReference type="EMBL" id="MWXA01000005">
    <property type="protein sequence ID" value="OZG66920.1"/>
    <property type="molecule type" value="Genomic_DNA"/>
</dbReference>
<feature type="domain" description="Large ribosomal subunit protein bL25 L25" evidence="7">
    <location>
        <begin position="8"/>
        <end position="91"/>
    </location>
</feature>
<dbReference type="NCBIfam" id="TIGR00731">
    <property type="entry name" value="bL25_bact_ctc"/>
    <property type="match status" value="1"/>
</dbReference>
<evidence type="ECO:0000256" key="6">
    <source>
        <dbReference type="SAM" id="MobiDB-lite"/>
    </source>
</evidence>
<dbReference type="InterPro" id="IPR020057">
    <property type="entry name" value="Ribosomal_bL25_b-dom"/>
</dbReference>
<dbReference type="PANTHER" id="PTHR33284:SF1">
    <property type="entry name" value="RIBOSOMAL PROTEIN L25_GLN-TRNA SYNTHETASE, ANTI-CODON-BINDING DOMAIN-CONTAINING PROTEIN"/>
    <property type="match status" value="1"/>
</dbReference>
<feature type="domain" description="Large ribosomal subunit protein bL25 beta" evidence="8">
    <location>
        <begin position="99"/>
        <end position="180"/>
    </location>
</feature>
<dbReference type="Proteomes" id="UP000216451">
    <property type="component" value="Unassembled WGS sequence"/>
</dbReference>
<comment type="similarity">
    <text evidence="5">Belongs to the bacterial ribosomal protein bL25 family. CTC subfamily.</text>
</comment>
<comment type="caution">
    <text evidence="9">The sequence shown here is derived from an EMBL/GenBank/DDBJ whole genome shotgun (WGS) entry which is preliminary data.</text>
</comment>
<dbReference type="AlphaFoldDB" id="A0A261G679"/>
<dbReference type="Gene3D" id="2.170.120.20">
    <property type="entry name" value="Ribosomal protein L25, beta domain"/>
    <property type="match status" value="1"/>
</dbReference>
<name>A0A261G679_9BIFI</name>
<dbReference type="Gene3D" id="2.40.240.10">
    <property type="entry name" value="Ribosomal Protein L25, Chain P"/>
    <property type="match status" value="1"/>
</dbReference>
<accession>A0A261G679</accession>
<dbReference type="GeneID" id="98295659"/>
<gene>
    <name evidence="5" type="primary">rplY</name>
    <name evidence="5" type="synonym">ctc</name>
    <name evidence="9" type="ORF">BAQU_0992</name>
</gene>
<comment type="function">
    <text evidence="5">This is one of the proteins that binds to the 5S RNA in the ribosome where it forms part of the central protuberance.</text>
</comment>
<dbReference type="CDD" id="cd00495">
    <property type="entry name" value="Ribosomal_L25_TL5_CTC"/>
    <property type="match status" value="1"/>
</dbReference>
<evidence type="ECO:0000313" key="9">
    <source>
        <dbReference type="EMBL" id="OZG66920.1"/>
    </source>
</evidence>
<evidence type="ECO:0000259" key="7">
    <source>
        <dbReference type="Pfam" id="PF01386"/>
    </source>
</evidence>
<keyword evidence="4 5" id="KW-0687">Ribonucleoprotein</keyword>
<dbReference type="SUPFAM" id="SSF50715">
    <property type="entry name" value="Ribosomal protein L25-like"/>
    <property type="match status" value="1"/>
</dbReference>
<dbReference type="NCBIfam" id="NF004131">
    <property type="entry name" value="PRK05618.2-1"/>
    <property type="match status" value="1"/>
</dbReference>
<keyword evidence="1 5" id="KW-0699">rRNA-binding</keyword>
<keyword evidence="3 5" id="KW-0689">Ribosomal protein</keyword>
<evidence type="ECO:0000256" key="4">
    <source>
        <dbReference type="ARBA" id="ARBA00023274"/>
    </source>
</evidence>
<dbReference type="GO" id="GO:0022625">
    <property type="term" value="C:cytosolic large ribosomal subunit"/>
    <property type="evidence" value="ECO:0007669"/>
    <property type="project" value="TreeGrafter"/>
</dbReference>
<keyword evidence="10" id="KW-1185">Reference proteome</keyword>
<sequence>MANTVKIEGAVRDQFGKGAARRMRVANLIPATIYAGGVEPTFIKLPLKETTNALRRTNALFEIAYGTGKKMAVVKDVQRNPVKRRVEHIDFFEVRAGEKVVVEVPVFVEGETKGASVAFVDMQNLQVRADVTNLPERITISVEGLGDGDKVLAKDVALPEGSELVIDDPEDSVVTVEIPKEESLEPQLDQTTPEATATSDETDAAPDQATPTAA</sequence>
<evidence type="ECO:0000313" key="10">
    <source>
        <dbReference type="Proteomes" id="UP000216451"/>
    </source>
</evidence>
<dbReference type="InterPro" id="IPR011035">
    <property type="entry name" value="Ribosomal_bL25/Gln-tRNA_synth"/>
</dbReference>
<dbReference type="InterPro" id="IPR037121">
    <property type="entry name" value="Ribosomal_bL25_C"/>
</dbReference>
<evidence type="ECO:0000256" key="3">
    <source>
        <dbReference type="ARBA" id="ARBA00022980"/>
    </source>
</evidence>
<reference evidence="9 10" key="1">
    <citation type="journal article" date="2017" name="BMC Genomics">
        <title>Comparative genomic and phylogenomic analyses of the Bifidobacteriaceae family.</title>
        <authorList>
            <person name="Lugli G.A."/>
            <person name="Milani C."/>
            <person name="Turroni F."/>
            <person name="Duranti S."/>
            <person name="Mancabelli L."/>
            <person name="Mangifesta M."/>
            <person name="Ferrario C."/>
            <person name="Modesto M."/>
            <person name="Mattarelli P."/>
            <person name="Jiri K."/>
            <person name="van Sinderen D."/>
            <person name="Ventura M."/>
        </authorList>
    </citation>
    <scope>NUCLEOTIDE SEQUENCE [LARGE SCALE GENOMIC DNA]</scope>
    <source>
        <strain evidence="9 10">LMG 28769</strain>
    </source>
</reference>
<dbReference type="InterPro" id="IPR001021">
    <property type="entry name" value="Ribosomal_bL25_long"/>
</dbReference>
<dbReference type="Pfam" id="PF01386">
    <property type="entry name" value="Ribosomal_L25p"/>
    <property type="match status" value="1"/>
</dbReference>
<protein>
    <recommendedName>
        <fullName evidence="5">Large ribosomal subunit protein bL25</fullName>
    </recommendedName>
    <alternativeName>
        <fullName evidence="5">General stress protein CTC</fullName>
    </alternativeName>
</protein>
<dbReference type="GO" id="GO:0006412">
    <property type="term" value="P:translation"/>
    <property type="evidence" value="ECO:0007669"/>
    <property type="project" value="UniProtKB-UniRule"/>
</dbReference>
<dbReference type="GO" id="GO:0003735">
    <property type="term" value="F:structural constituent of ribosome"/>
    <property type="evidence" value="ECO:0007669"/>
    <property type="project" value="InterPro"/>
</dbReference>
<evidence type="ECO:0000259" key="8">
    <source>
        <dbReference type="Pfam" id="PF14693"/>
    </source>
</evidence>
<dbReference type="InterPro" id="IPR029751">
    <property type="entry name" value="Ribosomal_L25_dom"/>
</dbReference>
<dbReference type="RefSeq" id="WP_094693300.1">
    <property type="nucleotide sequence ID" value="NZ_CALENZ010000014.1"/>
</dbReference>